<keyword evidence="1" id="KW-0812">Transmembrane</keyword>
<name>A0A6L9XW57_9MICO</name>
<dbReference type="InterPro" id="IPR021949">
    <property type="entry name" value="DUF3566_TM"/>
</dbReference>
<feature type="domain" description="DUF3566" evidence="2">
    <location>
        <begin position="21"/>
        <end position="135"/>
    </location>
</feature>
<proteinExistence type="predicted"/>
<evidence type="ECO:0000259" key="2">
    <source>
        <dbReference type="Pfam" id="PF12089"/>
    </source>
</evidence>
<evidence type="ECO:0000313" key="3">
    <source>
        <dbReference type="EMBL" id="NEN05274.1"/>
    </source>
</evidence>
<keyword evidence="1" id="KW-0472">Membrane</keyword>
<dbReference type="RefSeq" id="WP_163288506.1">
    <property type="nucleotide sequence ID" value="NZ_JAAGWY010000001.1"/>
</dbReference>
<feature type="transmembrane region" description="Helical" evidence="1">
    <location>
        <begin position="94"/>
        <end position="120"/>
    </location>
</feature>
<dbReference type="EMBL" id="JAAGWY010000001">
    <property type="protein sequence ID" value="NEN05274.1"/>
    <property type="molecule type" value="Genomic_DNA"/>
</dbReference>
<organism evidence="3 4">
    <name type="scientific">Leifsonia tongyongensis</name>
    <dbReference type="NCBI Taxonomy" id="1268043"/>
    <lineage>
        <taxon>Bacteria</taxon>
        <taxon>Bacillati</taxon>
        <taxon>Actinomycetota</taxon>
        <taxon>Actinomycetes</taxon>
        <taxon>Micrococcales</taxon>
        <taxon>Microbacteriaceae</taxon>
        <taxon>Leifsonia</taxon>
    </lineage>
</organism>
<evidence type="ECO:0000313" key="4">
    <source>
        <dbReference type="Proteomes" id="UP000474967"/>
    </source>
</evidence>
<reference evidence="3 4" key="1">
    <citation type="journal article" date="2014" name="J. Microbiol.">
        <title>Diaminobutyricibacter tongyongensis gen. nov., sp. nov. and Homoserinibacter gongjuensis gen. nov., sp. nov. belong to the family Microbacteriaceae.</title>
        <authorList>
            <person name="Kim S.J."/>
            <person name="Ahn J.H."/>
            <person name="Weon H.Y."/>
            <person name="Hamada M."/>
            <person name="Suzuki K."/>
            <person name="Kwon S.W."/>
        </authorList>
    </citation>
    <scope>NUCLEOTIDE SEQUENCE [LARGE SCALE GENOMIC DNA]</scope>
    <source>
        <strain evidence="3 4">NBRC 108724</strain>
    </source>
</reference>
<gene>
    <name evidence="3" type="ORF">G3T36_05250</name>
</gene>
<keyword evidence="4" id="KW-1185">Reference proteome</keyword>
<evidence type="ECO:0000256" key="1">
    <source>
        <dbReference type="SAM" id="Phobius"/>
    </source>
</evidence>
<protein>
    <submittedName>
        <fullName evidence="3">DUF3566 domain-containing protein</fullName>
    </submittedName>
</protein>
<dbReference type="Proteomes" id="UP000474967">
    <property type="component" value="Unassembled WGS sequence"/>
</dbReference>
<accession>A0A6L9XW57</accession>
<dbReference type="AlphaFoldDB" id="A0A6L9XW57"/>
<comment type="caution">
    <text evidence="3">The sequence shown here is derived from an EMBL/GenBank/DDBJ whole genome shotgun (WGS) entry which is preliminary data.</text>
</comment>
<feature type="transmembrane region" description="Helical" evidence="1">
    <location>
        <begin position="38"/>
        <end position="61"/>
    </location>
</feature>
<keyword evidence="1" id="KW-1133">Transmembrane helix</keyword>
<sequence>MSSSVAEKLARKSSRRPASAKQVRLKLVYIDFWSSVKLSFLVGLCLAIIAIVGTFLVWTVLNQTGIFDQVNSLFKDISGAGGADLKSILGLGQVMGFSLIVAILDIVVITALGAIFALLYNLSVKITGGLLVGFTNN</sequence>
<dbReference type="Pfam" id="PF12089">
    <property type="entry name" value="DUF3566"/>
    <property type="match status" value="1"/>
</dbReference>